<name>A0A0K8PBK2_9CHLR</name>
<organism evidence="1">
    <name type="scientific">Flexilinea flocculi</name>
    <dbReference type="NCBI Taxonomy" id="1678840"/>
    <lineage>
        <taxon>Bacteria</taxon>
        <taxon>Bacillati</taxon>
        <taxon>Chloroflexota</taxon>
        <taxon>Anaerolineae</taxon>
        <taxon>Anaerolineales</taxon>
        <taxon>Anaerolineaceae</taxon>
        <taxon>Flexilinea</taxon>
    </lineage>
</organism>
<dbReference type="EMBL" id="DF968180">
    <property type="protein sequence ID" value="GAP39525.1"/>
    <property type="molecule type" value="Genomic_DNA"/>
</dbReference>
<dbReference type="Proteomes" id="UP000053370">
    <property type="component" value="Unassembled WGS sequence"/>
</dbReference>
<sequence length="88" mass="10118">MDSSVIAIIEKQSLFVWQFLRNGAGRLPRPYRARNDKFYKVGRYRVIAMTGFSPPCGHYRRQLVLQILMSGSCSLTIDILSSCNHRPK</sequence>
<evidence type="ECO:0000313" key="1">
    <source>
        <dbReference type="EMBL" id="GAP39525.1"/>
    </source>
</evidence>
<reference evidence="1" key="1">
    <citation type="journal article" date="2015" name="Genome Announc.">
        <title>Draft Genome Sequence of Anaerolineae Strain TC1, a Novel Isolate from a Methanogenic Wastewater Treatment System.</title>
        <authorList>
            <person name="Matsuura N."/>
            <person name="Tourlousse D.M."/>
            <person name="Sun L."/>
            <person name="Toyonaga M."/>
            <person name="Kuroda K."/>
            <person name="Ohashi A."/>
            <person name="Cruz R."/>
            <person name="Yamaguchi T."/>
            <person name="Sekiguchi Y."/>
        </authorList>
    </citation>
    <scope>NUCLEOTIDE SEQUENCE [LARGE SCALE GENOMIC DNA]</scope>
    <source>
        <strain evidence="1">TC1</strain>
    </source>
</reference>
<proteinExistence type="predicted"/>
<dbReference type="AlphaFoldDB" id="A0A0K8PBK2"/>
<accession>A0A0K8PBK2</accession>
<evidence type="ECO:0000313" key="2">
    <source>
        <dbReference type="Proteomes" id="UP000053370"/>
    </source>
</evidence>
<gene>
    <name evidence="1" type="ORF">ATC1_1255</name>
</gene>
<protein>
    <submittedName>
        <fullName evidence="1">Uncharacterized protein</fullName>
    </submittedName>
</protein>
<keyword evidence="2" id="KW-1185">Reference proteome</keyword>